<feature type="domain" description="F-box" evidence="1">
    <location>
        <begin position="278"/>
        <end position="318"/>
    </location>
</feature>
<reference evidence="2" key="1">
    <citation type="submission" date="2019-11" db="EMBL/GenBank/DDBJ databases">
        <authorList>
            <person name="Liu Y."/>
            <person name="Hou J."/>
            <person name="Li T.-Q."/>
            <person name="Guan C.-H."/>
            <person name="Wu X."/>
            <person name="Wu H.-Z."/>
            <person name="Ling F."/>
            <person name="Zhang R."/>
            <person name="Shi X.-G."/>
            <person name="Ren J.-P."/>
            <person name="Chen E.-F."/>
            <person name="Sun J.-M."/>
        </authorList>
    </citation>
    <scope>NUCLEOTIDE SEQUENCE</scope>
    <source>
        <strain evidence="2">Adult_tree_wgs_1</strain>
        <tissue evidence="2">Leaves</tissue>
    </source>
</reference>
<organism evidence="2 3">
    <name type="scientific">Rhododendron simsii</name>
    <name type="common">Sims's rhododendron</name>
    <dbReference type="NCBI Taxonomy" id="118357"/>
    <lineage>
        <taxon>Eukaryota</taxon>
        <taxon>Viridiplantae</taxon>
        <taxon>Streptophyta</taxon>
        <taxon>Embryophyta</taxon>
        <taxon>Tracheophyta</taxon>
        <taxon>Spermatophyta</taxon>
        <taxon>Magnoliopsida</taxon>
        <taxon>eudicotyledons</taxon>
        <taxon>Gunneridae</taxon>
        <taxon>Pentapetalae</taxon>
        <taxon>asterids</taxon>
        <taxon>Ericales</taxon>
        <taxon>Ericaceae</taxon>
        <taxon>Ericoideae</taxon>
        <taxon>Rhodoreae</taxon>
        <taxon>Rhododendron</taxon>
    </lineage>
</organism>
<dbReference type="AlphaFoldDB" id="A0A834G6T6"/>
<evidence type="ECO:0000313" key="3">
    <source>
        <dbReference type="Proteomes" id="UP000626092"/>
    </source>
</evidence>
<keyword evidence="3" id="KW-1185">Reference proteome</keyword>
<accession>A0A834G6T6</accession>
<dbReference type="CDD" id="cd22160">
    <property type="entry name" value="F-box_AtFBL13-like"/>
    <property type="match status" value="1"/>
</dbReference>
<dbReference type="PANTHER" id="PTHR34223">
    <property type="entry name" value="OS11G0201299 PROTEIN"/>
    <property type="match status" value="1"/>
</dbReference>
<sequence>MEGGGDRISALPDAILHQILSDVNIQTAVQTSVLAKRWRSEHYREMLVVRSSPQCSTSTAEHCPASLETLILDGIGTYNLNIAAPKLRRLEIFYISIGLHYESVIAISAPRLTSFKLKGNISPVFSTVSLPRLANVHIDLGPIGVCAHEDRFPLIVMNMLGQLGEAKHVTLACKLAMICSNPVVYFGHCYGYLLLDMIRERKLAGKPIYLCVYTFVRARSRLAQESSFSISSVGAAKVDTQPMGCPTVTLPLDVVSYLTQGSLSGGTLVMTPEGGDRISALPDAILHQILSDVDVQTAVQTYVLAKRWRYVWTSLPNLKLDHEDFFTRREEDCGLPLDTKVPNSDVSHFATMFDDSICGSPRVWRDSNSLAAL</sequence>
<protein>
    <recommendedName>
        <fullName evidence="1">F-box domain-containing protein</fullName>
    </recommendedName>
</protein>
<dbReference type="EMBL" id="WJXA01000011">
    <property type="protein sequence ID" value="KAF7127109.1"/>
    <property type="molecule type" value="Genomic_DNA"/>
</dbReference>
<dbReference type="SUPFAM" id="SSF81383">
    <property type="entry name" value="F-box domain"/>
    <property type="match status" value="2"/>
</dbReference>
<evidence type="ECO:0000259" key="1">
    <source>
        <dbReference type="Pfam" id="PF00646"/>
    </source>
</evidence>
<dbReference type="InterPro" id="IPR001810">
    <property type="entry name" value="F-box_dom"/>
</dbReference>
<comment type="caution">
    <text evidence="2">The sequence shown here is derived from an EMBL/GenBank/DDBJ whole genome shotgun (WGS) entry which is preliminary data.</text>
</comment>
<dbReference type="Pfam" id="PF00646">
    <property type="entry name" value="F-box"/>
    <property type="match status" value="2"/>
</dbReference>
<evidence type="ECO:0000313" key="2">
    <source>
        <dbReference type="EMBL" id="KAF7127109.1"/>
    </source>
</evidence>
<dbReference type="InterPro" id="IPR053781">
    <property type="entry name" value="F-box_AtFBL13-like"/>
</dbReference>
<dbReference type="OrthoDB" id="1720373at2759"/>
<feature type="domain" description="F-box" evidence="1">
    <location>
        <begin position="8"/>
        <end position="40"/>
    </location>
</feature>
<proteinExistence type="predicted"/>
<gene>
    <name evidence="2" type="ORF">RHSIM_Rhsim11G0067300</name>
</gene>
<dbReference type="InterPro" id="IPR053197">
    <property type="entry name" value="F-box_SCFL_complex_component"/>
</dbReference>
<dbReference type="Proteomes" id="UP000626092">
    <property type="component" value="Unassembled WGS sequence"/>
</dbReference>
<dbReference type="InterPro" id="IPR036047">
    <property type="entry name" value="F-box-like_dom_sf"/>
</dbReference>
<name>A0A834G6T6_RHOSS</name>